<organism evidence="3 4">
    <name type="scientific">Hoyosella rhizosphaerae</name>
    <dbReference type="NCBI Taxonomy" id="1755582"/>
    <lineage>
        <taxon>Bacteria</taxon>
        <taxon>Bacillati</taxon>
        <taxon>Actinomycetota</taxon>
        <taxon>Actinomycetes</taxon>
        <taxon>Mycobacteriales</taxon>
        <taxon>Hoyosellaceae</taxon>
        <taxon>Hoyosella</taxon>
    </lineage>
</organism>
<reference evidence="3" key="2">
    <citation type="submission" date="2020-09" db="EMBL/GenBank/DDBJ databases">
        <authorList>
            <person name="Sun Q."/>
            <person name="Zhou Y."/>
        </authorList>
    </citation>
    <scope>NUCLEOTIDE SEQUENCE</scope>
    <source>
        <strain evidence="3">CGMCC 1.15478</strain>
    </source>
</reference>
<dbReference type="PANTHER" id="PTHR19328">
    <property type="entry name" value="HEDGEHOG-INTERACTING PROTEIN"/>
    <property type="match status" value="1"/>
</dbReference>
<gene>
    <name evidence="3" type="primary">lppZ</name>
    <name evidence="3" type="ORF">GCM10011410_00380</name>
</gene>
<sequence>MVALVVAASSCARFDDSLASPFEPEPTAGAYAHIQPSEPEDEDSDEEREIDGPCVDPDPAVIATCLEPISGVTVLPAGDAALAAERVTGRILLVGPDIEPEEFVQIPVDSSGDGGLLDIALSPTFAEDRLLYALITTPSDNRVVRITPGDVPKVVLAGIPRGQTGNQGSLMFEQAGTLLVRTGDAGNAASSADPASLAGKALRVGALNPDGSDRPVIVASGLRGTGGACVDPVSQTVYVTESSLAGDRLVRVSSDGSTEALWSWTDGEGAGHCVVVGTDIAVVLSQGEAVSFLTRDDDTGLISGDPAMAAEGRFGKLHGAALGLGGEIWSGTINKASGDPGETDDRVVLIPTDGGGGAVGPD</sequence>
<comment type="caution">
    <text evidence="3">The sequence shown here is derived from an EMBL/GenBank/DDBJ whole genome shotgun (WGS) entry which is preliminary data.</text>
</comment>
<reference evidence="3" key="1">
    <citation type="journal article" date="2014" name="Int. J. Syst. Evol. Microbiol.">
        <title>Complete genome sequence of Corynebacterium casei LMG S-19264T (=DSM 44701T), isolated from a smear-ripened cheese.</title>
        <authorList>
            <consortium name="US DOE Joint Genome Institute (JGI-PGF)"/>
            <person name="Walter F."/>
            <person name="Albersmeier A."/>
            <person name="Kalinowski J."/>
            <person name="Ruckert C."/>
        </authorList>
    </citation>
    <scope>NUCLEOTIDE SEQUENCE</scope>
    <source>
        <strain evidence="3">CGMCC 1.15478</strain>
    </source>
</reference>
<feature type="compositionally biased region" description="Acidic residues" evidence="1">
    <location>
        <begin position="38"/>
        <end position="49"/>
    </location>
</feature>
<name>A0A916TZ32_9ACTN</name>
<dbReference type="InterPro" id="IPR012938">
    <property type="entry name" value="Glc/Sorbosone_DH"/>
</dbReference>
<dbReference type="Pfam" id="PF07995">
    <property type="entry name" value="GSDH"/>
    <property type="match status" value="1"/>
</dbReference>
<evidence type="ECO:0000313" key="3">
    <source>
        <dbReference type="EMBL" id="GGC51994.1"/>
    </source>
</evidence>
<keyword evidence="4" id="KW-1185">Reference proteome</keyword>
<feature type="region of interest" description="Disordered" evidence="1">
    <location>
        <begin position="16"/>
        <end position="54"/>
    </location>
</feature>
<dbReference type="Gene3D" id="2.120.10.30">
    <property type="entry name" value="TolB, C-terminal domain"/>
    <property type="match status" value="1"/>
</dbReference>
<dbReference type="InterPro" id="IPR011041">
    <property type="entry name" value="Quinoprot_gluc/sorb_DH_b-prop"/>
</dbReference>
<evidence type="ECO:0000259" key="2">
    <source>
        <dbReference type="Pfam" id="PF07995"/>
    </source>
</evidence>
<evidence type="ECO:0000313" key="4">
    <source>
        <dbReference type="Proteomes" id="UP000641514"/>
    </source>
</evidence>
<dbReference type="SUPFAM" id="SSF50952">
    <property type="entry name" value="Soluble quinoprotein glucose dehydrogenase"/>
    <property type="match status" value="1"/>
</dbReference>
<evidence type="ECO:0000256" key="1">
    <source>
        <dbReference type="SAM" id="MobiDB-lite"/>
    </source>
</evidence>
<dbReference type="PANTHER" id="PTHR19328:SF13">
    <property type="entry name" value="HIPL1 PROTEIN"/>
    <property type="match status" value="1"/>
</dbReference>
<dbReference type="AlphaFoldDB" id="A0A916TZ32"/>
<proteinExistence type="predicted"/>
<dbReference type="InterPro" id="IPR011042">
    <property type="entry name" value="6-blade_b-propeller_TolB-like"/>
</dbReference>
<dbReference type="Proteomes" id="UP000641514">
    <property type="component" value="Unassembled WGS sequence"/>
</dbReference>
<protein>
    <recommendedName>
        <fullName evidence="2">Glucose/Sorbosone dehydrogenase domain-containing protein</fullName>
    </recommendedName>
</protein>
<dbReference type="EMBL" id="BMJH01000001">
    <property type="protein sequence ID" value="GGC51994.1"/>
    <property type="molecule type" value="Genomic_DNA"/>
</dbReference>
<accession>A0A916TZ32</accession>
<feature type="domain" description="Glucose/Sorbosone dehydrogenase" evidence="2">
    <location>
        <begin position="71"/>
        <end position="242"/>
    </location>
</feature>